<evidence type="ECO:0000256" key="1">
    <source>
        <dbReference type="SAM" id="Phobius"/>
    </source>
</evidence>
<name>A0AAV5SKB1_9BILA</name>
<evidence type="ECO:0000313" key="2">
    <source>
        <dbReference type="EMBL" id="GMS83772.1"/>
    </source>
</evidence>
<proteinExistence type="predicted"/>
<keyword evidence="1" id="KW-0472">Membrane</keyword>
<dbReference type="AlphaFoldDB" id="A0AAV5SKB1"/>
<gene>
    <name evidence="2" type="ORF">PENTCL1PPCAC_5947</name>
</gene>
<dbReference type="EMBL" id="BTSX01000002">
    <property type="protein sequence ID" value="GMS83772.1"/>
    <property type="molecule type" value="Genomic_DNA"/>
</dbReference>
<protein>
    <submittedName>
        <fullName evidence="2">Uncharacterized protein</fullName>
    </submittedName>
</protein>
<keyword evidence="1" id="KW-1133">Transmembrane helix</keyword>
<keyword evidence="3" id="KW-1185">Reference proteome</keyword>
<evidence type="ECO:0000313" key="3">
    <source>
        <dbReference type="Proteomes" id="UP001432027"/>
    </source>
</evidence>
<dbReference type="Proteomes" id="UP001432027">
    <property type="component" value="Unassembled WGS sequence"/>
</dbReference>
<keyword evidence="1" id="KW-0812">Transmembrane</keyword>
<feature type="non-terminal residue" evidence="2">
    <location>
        <position position="1"/>
    </location>
</feature>
<comment type="caution">
    <text evidence="2">The sequence shown here is derived from an EMBL/GenBank/DDBJ whole genome shotgun (WGS) entry which is preliminary data.</text>
</comment>
<organism evidence="2 3">
    <name type="scientific">Pristionchus entomophagus</name>
    <dbReference type="NCBI Taxonomy" id="358040"/>
    <lineage>
        <taxon>Eukaryota</taxon>
        <taxon>Metazoa</taxon>
        <taxon>Ecdysozoa</taxon>
        <taxon>Nematoda</taxon>
        <taxon>Chromadorea</taxon>
        <taxon>Rhabditida</taxon>
        <taxon>Rhabditina</taxon>
        <taxon>Diplogasteromorpha</taxon>
        <taxon>Diplogasteroidea</taxon>
        <taxon>Neodiplogasteridae</taxon>
        <taxon>Pristionchus</taxon>
    </lineage>
</organism>
<accession>A0AAV5SKB1</accession>
<feature type="transmembrane region" description="Helical" evidence="1">
    <location>
        <begin position="6"/>
        <end position="28"/>
    </location>
</feature>
<reference evidence="2" key="1">
    <citation type="submission" date="2023-10" db="EMBL/GenBank/DDBJ databases">
        <title>Genome assembly of Pristionchus species.</title>
        <authorList>
            <person name="Yoshida K."/>
            <person name="Sommer R.J."/>
        </authorList>
    </citation>
    <scope>NUCLEOTIDE SEQUENCE</scope>
    <source>
        <strain evidence="2">RS0144</strain>
    </source>
</reference>
<sequence>LCHFSLHRTIFILLTVMLASAMSIKSLVNLDFCKKGYLDAAVNYNEVEMNSQKRGLICKKDGWKLVIKIVKNEIKGDDATFECINDATSGGTYLYVNHNGKK</sequence>